<evidence type="ECO:0000313" key="3">
    <source>
        <dbReference type="EMBL" id="KPL55844.1"/>
    </source>
</evidence>
<evidence type="ECO:0000259" key="1">
    <source>
        <dbReference type="SMART" id="SM00897"/>
    </source>
</evidence>
<keyword evidence="4" id="KW-1185">Reference proteome</keyword>
<dbReference type="STRING" id="665126.ABB55_11820"/>
<comment type="caution">
    <text evidence="3">The sequence shown here is derived from an EMBL/GenBank/DDBJ whole genome shotgun (WGS) entry which is preliminary data.</text>
</comment>
<proteinExistence type="predicted"/>
<sequence>MVTVSAHADCVSTALDQIAGVLGDPGAIGFLLVFASPVYDPADLAAGLTDRFPGIGHAGGTTAGEIGPEGLDEGSLVVVALPRDGFVVEAALLPDLRSFTVEQGPEIVWPLQSRLARRTAGLAEGATFAMTFLDGMCRREEVVVAALQRCLDNMPLVGGSCGDGLDFRNTWVFHDGQAWNNAGILVLIHTDHPFELIRSEHFEPTDVKLVVTECDGETRTVSEINAEPASLAYAEAVGLDGATLGPLSFASHPVLVRVGGEYYSRSIQKMNEDGSLSFFCAIDTGVVLTAARPVDLVGALGRALGEVDKAVGGIEALIGFDCVLRRLDAQNRQVIRQVNDLYLKHRVVGFNTYGEQYRTMHLNQTFTGVAIGRREALR</sequence>
<dbReference type="PANTHER" id="PTHR40252:SF2">
    <property type="entry name" value="BLR0328 PROTEIN"/>
    <property type="match status" value="1"/>
</dbReference>
<dbReference type="InterPro" id="IPR013702">
    <property type="entry name" value="FIST_domain_N"/>
</dbReference>
<name>A0A0P6VX30_9HYPH</name>
<evidence type="ECO:0000313" key="4">
    <source>
        <dbReference type="Proteomes" id="UP000048984"/>
    </source>
</evidence>
<reference evidence="3 4" key="1">
    <citation type="submission" date="2015-09" db="EMBL/GenBank/DDBJ databases">
        <authorList>
            <person name="Jackson K.R."/>
            <person name="Lunt B.L."/>
            <person name="Fisher J.N.B."/>
            <person name="Gardner A.V."/>
            <person name="Bailey M.E."/>
            <person name="Deus L.M."/>
            <person name="Earl A.S."/>
            <person name="Gibby P.D."/>
            <person name="Hartmann K.A."/>
            <person name="Liu J.E."/>
            <person name="Manci A.M."/>
            <person name="Nielsen D.A."/>
            <person name="Solomon M.B."/>
            <person name="Breakwell D.P."/>
            <person name="Burnett S.H."/>
            <person name="Grose J.H."/>
        </authorList>
    </citation>
    <scope>NUCLEOTIDE SEQUENCE [LARGE SCALE GENOMIC DNA]</scope>
    <source>
        <strain evidence="3 4">16</strain>
    </source>
</reference>
<dbReference type="PANTHER" id="PTHR40252">
    <property type="entry name" value="BLR0328 PROTEIN"/>
    <property type="match status" value="1"/>
</dbReference>
<dbReference type="EMBL" id="LJYW01000001">
    <property type="protein sequence ID" value="KPL55844.1"/>
    <property type="molecule type" value="Genomic_DNA"/>
</dbReference>
<dbReference type="Proteomes" id="UP000048984">
    <property type="component" value="Unassembled WGS sequence"/>
</dbReference>
<dbReference type="AlphaFoldDB" id="A0A0P6VX30"/>
<dbReference type="SMART" id="SM01204">
    <property type="entry name" value="FIST_C"/>
    <property type="match status" value="1"/>
</dbReference>
<dbReference type="SMART" id="SM00897">
    <property type="entry name" value="FIST"/>
    <property type="match status" value="1"/>
</dbReference>
<protein>
    <recommendedName>
        <fullName evidence="5">FIST domain containing protein</fullName>
    </recommendedName>
</protein>
<evidence type="ECO:0008006" key="5">
    <source>
        <dbReference type="Google" id="ProtNLM"/>
    </source>
</evidence>
<organism evidence="3 4">
    <name type="scientific">Prosthecodimorpha hirschii</name>
    <dbReference type="NCBI Taxonomy" id="665126"/>
    <lineage>
        <taxon>Bacteria</taxon>
        <taxon>Pseudomonadati</taxon>
        <taxon>Pseudomonadota</taxon>
        <taxon>Alphaproteobacteria</taxon>
        <taxon>Hyphomicrobiales</taxon>
        <taxon>Ancalomicrobiaceae</taxon>
        <taxon>Prosthecodimorpha</taxon>
    </lineage>
</organism>
<evidence type="ECO:0000259" key="2">
    <source>
        <dbReference type="SMART" id="SM01204"/>
    </source>
</evidence>
<dbReference type="Pfam" id="PF08495">
    <property type="entry name" value="FIST"/>
    <property type="match status" value="1"/>
</dbReference>
<feature type="domain" description="FIST C-domain" evidence="2">
    <location>
        <begin position="229"/>
        <end position="359"/>
    </location>
</feature>
<accession>A0A0P6VX30</accession>
<gene>
    <name evidence="3" type="ORF">ABB55_11820</name>
</gene>
<reference evidence="3 4" key="2">
    <citation type="submission" date="2015-10" db="EMBL/GenBank/DDBJ databases">
        <title>Draft Genome Sequence of Prosthecomicrobium hirschii ATCC 27832.</title>
        <authorList>
            <person name="Daniel J."/>
            <person name="Givan S.A."/>
            <person name="Brun Y.V."/>
            <person name="Brown P.J."/>
        </authorList>
    </citation>
    <scope>NUCLEOTIDE SEQUENCE [LARGE SCALE GENOMIC DNA]</scope>
    <source>
        <strain evidence="3 4">16</strain>
    </source>
</reference>
<dbReference type="InterPro" id="IPR019494">
    <property type="entry name" value="FIST_C"/>
</dbReference>
<dbReference type="Pfam" id="PF10442">
    <property type="entry name" value="FIST_C"/>
    <property type="match status" value="1"/>
</dbReference>
<feature type="domain" description="FIST" evidence="1">
    <location>
        <begin position="26"/>
        <end position="228"/>
    </location>
</feature>